<dbReference type="PANTHER" id="PTHR43667">
    <property type="entry name" value="CYCLOPROPANE-FATTY-ACYL-PHOSPHOLIPID SYNTHASE"/>
    <property type="match status" value="1"/>
</dbReference>
<organism evidence="6 7">
    <name type="scientific">Conexibacter woesei (strain DSM 14684 / CCUG 47730 / CIP 108061 / JCM 11494 / NBRC 100937 / ID131577)</name>
    <dbReference type="NCBI Taxonomy" id="469383"/>
    <lineage>
        <taxon>Bacteria</taxon>
        <taxon>Bacillati</taxon>
        <taxon>Actinomycetota</taxon>
        <taxon>Thermoleophilia</taxon>
        <taxon>Solirubrobacterales</taxon>
        <taxon>Conexibacteraceae</taxon>
        <taxon>Conexibacter</taxon>
    </lineage>
</organism>
<dbReference type="eggNOG" id="COG2230">
    <property type="taxonomic scope" value="Bacteria"/>
</dbReference>
<sequence length="299" mass="33719">MADQADLEFTYSLIDRIFRLSLGELADFSGAKYDGDFSLTLEQAQRRKHDYVAEQIGIEPGRRMLDLGCGWGPLLADVRRRGATGVGVTLSSAQAAACRRHGLDVHIQDARQVTSETFGPFDAIASLGAFEHFCSREEHDAGRQDEVYAGLFANIATMLPPGGRLYLQTMVFGRNMIPLEEVSIDAPRDSDAWYVALMQHQFPGSFLPFGEEQVVRTAAPHFRLVESSSGRLDYIETIKQWRQRFGERTARKTLMKLQLLPRWLTSSDFRLAFTSGVSANSVCFERELLDHYRLVFEKV</sequence>
<dbReference type="STRING" id="469383.Cwoe_4029"/>
<evidence type="ECO:0000256" key="1">
    <source>
        <dbReference type="ARBA" id="ARBA00010815"/>
    </source>
</evidence>
<dbReference type="RefSeq" id="WP_012935497.1">
    <property type="nucleotide sequence ID" value="NC_013739.1"/>
</dbReference>
<proteinExistence type="inferred from homology"/>
<accession>D3F4I9</accession>
<keyword evidence="4" id="KW-0949">S-adenosyl-L-methionine</keyword>
<dbReference type="EMBL" id="CP001854">
    <property type="protein sequence ID" value="ADB52446.1"/>
    <property type="molecule type" value="Genomic_DNA"/>
</dbReference>
<dbReference type="AlphaFoldDB" id="D3F4I9"/>
<keyword evidence="2" id="KW-0489">Methyltransferase</keyword>
<gene>
    <name evidence="6" type="ordered locus">Cwoe_4029</name>
</gene>
<dbReference type="GO" id="GO:0032259">
    <property type="term" value="P:methylation"/>
    <property type="evidence" value="ECO:0007669"/>
    <property type="project" value="UniProtKB-KW"/>
</dbReference>
<dbReference type="GO" id="GO:0006629">
    <property type="term" value="P:lipid metabolic process"/>
    <property type="evidence" value="ECO:0007669"/>
    <property type="project" value="UniProtKB-KW"/>
</dbReference>
<keyword evidence="7" id="KW-1185">Reference proteome</keyword>
<dbReference type="OrthoDB" id="9782855at2"/>
<dbReference type="PANTHER" id="PTHR43667:SF1">
    <property type="entry name" value="CYCLOPROPANE-FATTY-ACYL-PHOSPHOLIPID SYNTHASE"/>
    <property type="match status" value="1"/>
</dbReference>
<dbReference type="InterPro" id="IPR029063">
    <property type="entry name" value="SAM-dependent_MTases_sf"/>
</dbReference>
<evidence type="ECO:0000256" key="3">
    <source>
        <dbReference type="ARBA" id="ARBA00022679"/>
    </source>
</evidence>
<keyword evidence="5" id="KW-0443">Lipid metabolism</keyword>
<dbReference type="KEGG" id="cwo:Cwoe_4029"/>
<protein>
    <submittedName>
        <fullName evidence="6">Cyclopropane-fatty-acyl-phospholipid synthase</fullName>
    </submittedName>
</protein>
<reference evidence="7" key="2">
    <citation type="submission" date="2010-01" db="EMBL/GenBank/DDBJ databases">
        <title>The complete genome of Conexibacter woesei DSM 14684.</title>
        <authorList>
            <consortium name="US DOE Joint Genome Institute (JGI-PGF)"/>
            <person name="Lucas S."/>
            <person name="Copeland A."/>
            <person name="Lapidus A."/>
            <person name="Glavina del Rio T."/>
            <person name="Dalin E."/>
            <person name="Tice H."/>
            <person name="Bruce D."/>
            <person name="Goodwin L."/>
            <person name="Pitluck S."/>
            <person name="Kyrpides N."/>
            <person name="Mavromatis K."/>
            <person name="Ivanova N."/>
            <person name="Mikhailova N."/>
            <person name="Chertkov O."/>
            <person name="Brettin T."/>
            <person name="Detter J.C."/>
            <person name="Han C."/>
            <person name="Larimer F."/>
            <person name="Land M."/>
            <person name="Hauser L."/>
            <person name="Markowitz V."/>
            <person name="Cheng J.-F."/>
            <person name="Hugenholtz P."/>
            <person name="Woyke T."/>
            <person name="Wu D."/>
            <person name="Pukall R."/>
            <person name="Steenblock K."/>
            <person name="Schneider S."/>
            <person name="Klenk H.-P."/>
            <person name="Eisen J.A."/>
        </authorList>
    </citation>
    <scope>NUCLEOTIDE SEQUENCE [LARGE SCALE GENOMIC DNA]</scope>
    <source>
        <strain evidence="7">DSM 14684 / CIP 108061 / JCM 11494 / NBRC 100937 / ID131577</strain>
    </source>
</reference>
<name>D3F4I9_CONWI</name>
<evidence type="ECO:0000256" key="4">
    <source>
        <dbReference type="ARBA" id="ARBA00022691"/>
    </source>
</evidence>
<evidence type="ECO:0000313" key="6">
    <source>
        <dbReference type="EMBL" id="ADB52446.1"/>
    </source>
</evidence>
<comment type="similarity">
    <text evidence="1">Belongs to the CFA/CMAS family.</text>
</comment>
<keyword evidence="3" id="KW-0808">Transferase</keyword>
<dbReference type="Pfam" id="PF02353">
    <property type="entry name" value="CMAS"/>
    <property type="match status" value="1"/>
</dbReference>
<dbReference type="GO" id="GO:0008168">
    <property type="term" value="F:methyltransferase activity"/>
    <property type="evidence" value="ECO:0007669"/>
    <property type="project" value="UniProtKB-KW"/>
</dbReference>
<evidence type="ECO:0000256" key="2">
    <source>
        <dbReference type="ARBA" id="ARBA00022603"/>
    </source>
</evidence>
<reference evidence="6 7" key="1">
    <citation type="journal article" date="2010" name="Stand. Genomic Sci.">
        <title>Complete genome sequence of Conexibacter woesei type strain (ID131577).</title>
        <authorList>
            <person name="Pukall R."/>
            <person name="Lapidus A."/>
            <person name="Glavina Del Rio T."/>
            <person name="Copeland A."/>
            <person name="Tice H."/>
            <person name="Cheng J.-F."/>
            <person name="Lucas S."/>
            <person name="Chen F."/>
            <person name="Nolan M."/>
            <person name="Bruce D."/>
            <person name="Goodwin L."/>
            <person name="Pitluck S."/>
            <person name="Mavromatis K."/>
            <person name="Ivanova N."/>
            <person name="Ovchinnikova G."/>
            <person name="Pati A."/>
            <person name="Chen A."/>
            <person name="Palaniappan K."/>
            <person name="Land M."/>
            <person name="Hauser L."/>
            <person name="Chang Y.-J."/>
            <person name="Jeffries C.D."/>
            <person name="Chain P."/>
            <person name="Meincke L."/>
            <person name="Sims D."/>
            <person name="Brettin T."/>
            <person name="Detter J.C."/>
            <person name="Rohde M."/>
            <person name="Goeker M."/>
            <person name="Bristow J."/>
            <person name="Eisen J.A."/>
            <person name="Markowitz V."/>
            <person name="Kyrpides N.C."/>
            <person name="Klenk H.-P."/>
            <person name="Hugenholtz P."/>
        </authorList>
    </citation>
    <scope>NUCLEOTIDE SEQUENCE [LARGE SCALE GENOMIC DNA]</scope>
    <source>
        <strain evidence="7">DSM 14684 / CIP 108061 / JCM 11494 / NBRC 100937 / ID131577</strain>
    </source>
</reference>
<dbReference type="SUPFAM" id="SSF53335">
    <property type="entry name" value="S-adenosyl-L-methionine-dependent methyltransferases"/>
    <property type="match status" value="1"/>
</dbReference>
<dbReference type="Gene3D" id="3.40.50.150">
    <property type="entry name" value="Vaccinia Virus protein VP39"/>
    <property type="match status" value="1"/>
</dbReference>
<dbReference type="CDD" id="cd02440">
    <property type="entry name" value="AdoMet_MTases"/>
    <property type="match status" value="1"/>
</dbReference>
<dbReference type="InterPro" id="IPR050723">
    <property type="entry name" value="CFA/CMAS"/>
</dbReference>
<dbReference type="HOGENOM" id="CLU_924102_0_0_11"/>
<evidence type="ECO:0000256" key="5">
    <source>
        <dbReference type="ARBA" id="ARBA00023098"/>
    </source>
</evidence>
<evidence type="ECO:0000313" key="7">
    <source>
        <dbReference type="Proteomes" id="UP000008229"/>
    </source>
</evidence>
<dbReference type="Proteomes" id="UP000008229">
    <property type="component" value="Chromosome"/>
</dbReference>